<dbReference type="AlphaFoldDB" id="A0A2G3DXH6"/>
<dbReference type="EMBL" id="PDYF01000008">
    <property type="protein sequence ID" value="PHU35699.1"/>
    <property type="molecule type" value="Genomic_DNA"/>
</dbReference>
<gene>
    <name evidence="1" type="ORF">CSX01_03605</name>
</gene>
<reference evidence="1 2" key="2">
    <citation type="submission" date="2017-10" db="EMBL/GenBank/DDBJ databases">
        <authorList>
            <person name="Banno H."/>
            <person name="Chua N.-H."/>
        </authorList>
    </citation>
    <scope>NUCLEOTIDE SEQUENCE [LARGE SCALE GENOMIC DNA]</scope>
    <source>
        <strain evidence="1 2">JK626</strain>
    </source>
</reference>
<evidence type="ECO:0000313" key="1">
    <source>
        <dbReference type="EMBL" id="PHU35699.1"/>
    </source>
</evidence>
<dbReference type="Proteomes" id="UP000225889">
    <property type="component" value="Unassembled WGS sequence"/>
</dbReference>
<sequence length="105" mass="11613">MSITASERLVGYTVEYIDSYYDKLVDNFRSASDVMEIGDIIMVNANEAEGTEAIVEADKQLEAIVEVTNRFKTFMSTDIANLMTKCAENLRNTDQTAGDNMGVQG</sequence>
<organism evidence="1 2">
    <name type="scientific">Pseudobutyrivibrio ruminis</name>
    <dbReference type="NCBI Taxonomy" id="46206"/>
    <lineage>
        <taxon>Bacteria</taxon>
        <taxon>Bacillati</taxon>
        <taxon>Bacillota</taxon>
        <taxon>Clostridia</taxon>
        <taxon>Lachnospirales</taxon>
        <taxon>Lachnospiraceae</taxon>
        <taxon>Pseudobutyrivibrio</taxon>
    </lineage>
</organism>
<protein>
    <submittedName>
        <fullName evidence="1">Uncharacterized protein</fullName>
    </submittedName>
</protein>
<dbReference type="RefSeq" id="WP_099391470.1">
    <property type="nucleotide sequence ID" value="NZ_PDYF01000008.1"/>
</dbReference>
<proteinExistence type="predicted"/>
<comment type="caution">
    <text evidence="1">The sequence shown here is derived from an EMBL/GenBank/DDBJ whole genome shotgun (WGS) entry which is preliminary data.</text>
</comment>
<name>A0A2G3DXH6_9FIRM</name>
<accession>A0A2G3DXH6</accession>
<evidence type="ECO:0000313" key="2">
    <source>
        <dbReference type="Proteomes" id="UP000225889"/>
    </source>
</evidence>
<reference evidence="1 2" key="1">
    <citation type="submission" date="2017-10" db="EMBL/GenBank/DDBJ databases">
        <title>Resolving the taxonomy of Roseburia spp., Eubacterium rectale and Agathobacter spp. through phylogenomic analysis.</title>
        <authorList>
            <person name="Sheridan P.O."/>
            <person name="Walker A.W."/>
            <person name="Duncan S.H."/>
            <person name="Scott K.P."/>
            <person name="Toole P.W.O."/>
            <person name="Luis P."/>
            <person name="Flint H.J."/>
        </authorList>
    </citation>
    <scope>NUCLEOTIDE SEQUENCE [LARGE SCALE GENOMIC DNA]</scope>
    <source>
        <strain evidence="1 2">JK626</strain>
    </source>
</reference>